<keyword evidence="1" id="KW-0732">Signal</keyword>
<name>A0A6B0UDV8_IXORI</name>
<proteinExistence type="predicted"/>
<feature type="signal peptide" evidence="1">
    <location>
        <begin position="1"/>
        <end position="26"/>
    </location>
</feature>
<evidence type="ECO:0000313" key="2">
    <source>
        <dbReference type="EMBL" id="MXU87577.1"/>
    </source>
</evidence>
<accession>A0A6B0UDV8</accession>
<dbReference type="EMBL" id="GIFC01005494">
    <property type="protein sequence ID" value="MXU87577.1"/>
    <property type="molecule type" value="Transcribed_RNA"/>
</dbReference>
<organism evidence="2">
    <name type="scientific">Ixodes ricinus</name>
    <name type="common">Common tick</name>
    <name type="synonym">Acarus ricinus</name>
    <dbReference type="NCBI Taxonomy" id="34613"/>
    <lineage>
        <taxon>Eukaryota</taxon>
        <taxon>Metazoa</taxon>
        <taxon>Ecdysozoa</taxon>
        <taxon>Arthropoda</taxon>
        <taxon>Chelicerata</taxon>
        <taxon>Arachnida</taxon>
        <taxon>Acari</taxon>
        <taxon>Parasitiformes</taxon>
        <taxon>Ixodida</taxon>
        <taxon>Ixodoidea</taxon>
        <taxon>Ixodidae</taxon>
        <taxon>Ixodinae</taxon>
        <taxon>Ixodes</taxon>
    </lineage>
</organism>
<reference evidence="2" key="1">
    <citation type="submission" date="2019-12" db="EMBL/GenBank/DDBJ databases">
        <title>An insight into the sialome of adult female Ixodes ricinus ticks feeding for 6 days.</title>
        <authorList>
            <person name="Perner J."/>
            <person name="Ribeiro J.M.C."/>
        </authorList>
    </citation>
    <scope>NUCLEOTIDE SEQUENCE</scope>
    <source>
        <strain evidence="2">Semi-engorged</strain>
        <tissue evidence="2">Salivary glands</tissue>
    </source>
</reference>
<feature type="chain" id="PRO_5025428705" evidence="1">
    <location>
        <begin position="27"/>
        <end position="97"/>
    </location>
</feature>
<evidence type="ECO:0000256" key="1">
    <source>
        <dbReference type="SAM" id="SignalP"/>
    </source>
</evidence>
<protein>
    <submittedName>
        <fullName evidence="2">Putative secreted protein</fullName>
    </submittedName>
</protein>
<sequence>MYFRIGDMLTFIILLVFPTSTNRTLGHVFRELPAYQNSRAGKHRKKRTLTISLSHCLNALCFLNDPWPGRVMPHSGVVARLAKMYWTRPAGFLPTPR</sequence>
<dbReference type="AlphaFoldDB" id="A0A6B0UDV8"/>